<dbReference type="GO" id="GO:0016042">
    <property type="term" value="P:lipid catabolic process"/>
    <property type="evidence" value="ECO:0007669"/>
    <property type="project" value="InterPro"/>
</dbReference>
<dbReference type="KEGG" id="amin:AUMI_114570"/>
<name>A0A173LYR8_9MICO</name>
<evidence type="ECO:0000313" key="2">
    <source>
        <dbReference type="Proteomes" id="UP000243847"/>
    </source>
</evidence>
<evidence type="ECO:0000313" key="1">
    <source>
        <dbReference type="EMBL" id="BAU99999.1"/>
    </source>
</evidence>
<dbReference type="GO" id="GO:0004806">
    <property type="term" value="F:triacylglycerol lipase activity"/>
    <property type="evidence" value="ECO:0007669"/>
    <property type="project" value="InterPro"/>
</dbReference>
<proteinExistence type="predicted"/>
<organism evidence="1 2">
    <name type="scientific">Aurantimicrobium minutum</name>
    <dbReference type="NCBI Taxonomy" id="708131"/>
    <lineage>
        <taxon>Bacteria</taxon>
        <taxon>Bacillati</taxon>
        <taxon>Actinomycetota</taxon>
        <taxon>Actinomycetes</taxon>
        <taxon>Micrococcales</taxon>
        <taxon>Microbacteriaceae</taxon>
        <taxon>Aurantimicrobium</taxon>
    </lineage>
</organism>
<dbReference type="InterPro" id="IPR029058">
    <property type="entry name" value="AB_hydrolase_fold"/>
</dbReference>
<protein>
    <submittedName>
        <fullName evidence="1">Secretory lipase</fullName>
    </submittedName>
</protein>
<sequence length="362" mass="38396">MSNVLISQEKISTSLTGADAFKVRYRSHDFHGKPTESTGIVIAPVGPGENRKVMSWGHGTTGMGDAACPSVQPDPARELTLYFDSGSVTQIDYGVPGVQKFIDEGWVVVATDYQGQGTAGAHQYTVNRTNAIDAIAIVHAAREMNVGAGTKVGVIGWSQGGGTAAAAAELNEADYGDLELVGVAAMSPGVPAIALKLPGMAAALSSGEPATAPDPHLFMMLGAMTEAFPDTLSLDDVFTDLGKKLYHENWNSAPVHHFGDILARNFNLHGPVLEINKAKMPAWFQAFEEVSAAQKKPVCPVLVLIDGQDPNGPCPLPWQLGYIDAIKALGGDVTSSTYPHDDHFSLPQASIDEARTWLDSKF</sequence>
<accession>A0A173LYR8</accession>
<dbReference type="Gene3D" id="3.40.50.1820">
    <property type="entry name" value="alpha/beta hydrolase"/>
    <property type="match status" value="1"/>
</dbReference>
<dbReference type="PANTHER" id="PTHR34853:SF1">
    <property type="entry name" value="LIPASE 5"/>
    <property type="match status" value="1"/>
</dbReference>
<dbReference type="AlphaFoldDB" id="A0A173LYR8"/>
<dbReference type="EMBL" id="AP017457">
    <property type="protein sequence ID" value="BAU99999.1"/>
    <property type="molecule type" value="Genomic_DNA"/>
</dbReference>
<reference evidence="1 2" key="1">
    <citation type="journal article" date="2016" name="Genome Announc.">
        <title>Complete Genome Sequence of Aurantimicrobium minutum Type Strain KNCT, a Planktonic Ultramicrobacterium Isolated from River Water.</title>
        <authorList>
            <person name="Nakai R."/>
            <person name="Fujisawa T."/>
            <person name="Nakamura Y."/>
            <person name="Nishide H."/>
            <person name="Uchiyama I."/>
            <person name="Baba T."/>
            <person name="Toyoda A."/>
            <person name="Fujiyama A."/>
            <person name="Naganuma T."/>
            <person name="Niki H."/>
        </authorList>
    </citation>
    <scope>NUCLEOTIDE SEQUENCE [LARGE SCALE GENOMIC DNA]</scope>
    <source>
        <strain evidence="1 2">KNC</strain>
    </source>
</reference>
<dbReference type="InterPro" id="IPR005152">
    <property type="entry name" value="Lipase_secreted"/>
</dbReference>
<gene>
    <name evidence="1" type="ORF">AUMI_114570</name>
</gene>
<dbReference type="GeneID" id="80452650"/>
<dbReference type="PIRSF" id="PIRSF029171">
    <property type="entry name" value="Esterase_LipA"/>
    <property type="match status" value="1"/>
</dbReference>
<dbReference type="Pfam" id="PF03583">
    <property type="entry name" value="LIP"/>
    <property type="match status" value="1"/>
</dbReference>
<dbReference type="RefSeq" id="WP_172418290.1">
    <property type="nucleotide sequence ID" value="NZ_AP017457.1"/>
</dbReference>
<dbReference type="Proteomes" id="UP000243847">
    <property type="component" value="Chromosome sequence1"/>
</dbReference>
<dbReference type="PANTHER" id="PTHR34853">
    <property type="match status" value="1"/>
</dbReference>
<dbReference type="SUPFAM" id="SSF53474">
    <property type="entry name" value="alpha/beta-Hydrolases"/>
    <property type="match status" value="1"/>
</dbReference>